<protein>
    <submittedName>
        <fullName evidence="1">Uncharacterized protein</fullName>
    </submittedName>
</protein>
<reference evidence="1" key="1">
    <citation type="submission" date="2023-03" db="EMBL/GenBank/DDBJ databases">
        <title>Massive genome expansion in bonnet fungi (Mycena s.s.) driven by repeated elements and novel gene families across ecological guilds.</title>
        <authorList>
            <consortium name="Lawrence Berkeley National Laboratory"/>
            <person name="Harder C.B."/>
            <person name="Miyauchi S."/>
            <person name="Viragh M."/>
            <person name="Kuo A."/>
            <person name="Thoen E."/>
            <person name="Andreopoulos B."/>
            <person name="Lu D."/>
            <person name="Skrede I."/>
            <person name="Drula E."/>
            <person name="Henrissat B."/>
            <person name="Morin E."/>
            <person name="Kohler A."/>
            <person name="Barry K."/>
            <person name="LaButti K."/>
            <person name="Morin E."/>
            <person name="Salamov A."/>
            <person name="Lipzen A."/>
            <person name="Mereny Z."/>
            <person name="Hegedus B."/>
            <person name="Baldrian P."/>
            <person name="Stursova M."/>
            <person name="Weitz H."/>
            <person name="Taylor A."/>
            <person name="Grigoriev I.V."/>
            <person name="Nagy L.G."/>
            <person name="Martin F."/>
            <person name="Kauserud H."/>
        </authorList>
    </citation>
    <scope>NUCLEOTIDE SEQUENCE</scope>
    <source>
        <strain evidence="1">9284</strain>
    </source>
</reference>
<evidence type="ECO:0000313" key="1">
    <source>
        <dbReference type="EMBL" id="KAJ7607671.1"/>
    </source>
</evidence>
<sequence>MRTGMGLESEPWPNSRRKNSMYWIPMDSTESRRKPLQSGNGFASRHWLPPSSTGDQPFDSSACITGYGYLRTRGYPPQPVGIAQTLPNTPSASTLKTRTGWNGADDAVVAKPTSSSKTRCGFHGSRATRRPAARPVPVIAGTGFGGYGILQDIKSQETLRNDGLLFVSVLVSIFYEATHTEEGHECRRAMVRRENEPQPPPYLCAAPRAIEKLKEMIEGEGGWGKVLDTLERGFVDVGVALHEVLADDCGAMREVRITDQLSLRCHKNPSCFRKLISTSLLFCASFASGIRKLFLGQPQRLSGGGGAAEDSTS</sequence>
<accession>A0AAD7B197</accession>
<name>A0AAD7B197_9AGAR</name>
<comment type="caution">
    <text evidence="1">The sequence shown here is derived from an EMBL/GenBank/DDBJ whole genome shotgun (WGS) entry which is preliminary data.</text>
</comment>
<keyword evidence="2" id="KW-1185">Reference proteome</keyword>
<proteinExistence type="predicted"/>
<gene>
    <name evidence="1" type="ORF">FB45DRAFT_1130970</name>
</gene>
<dbReference type="Proteomes" id="UP001221142">
    <property type="component" value="Unassembled WGS sequence"/>
</dbReference>
<dbReference type="AlphaFoldDB" id="A0AAD7B197"/>
<evidence type="ECO:0000313" key="2">
    <source>
        <dbReference type="Proteomes" id="UP001221142"/>
    </source>
</evidence>
<dbReference type="EMBL" id="JARKIF010000048">
    <property type="protein sequence ID" value="KAJ7607671.1"/>
    <property type="molecule type" value="Genomic_DNA"/>
</dbReference>
<organism evidence="1 2">
    <name type="scientific">Roridomyces roridus</name>
    <dbReference type="NCBI Taxonomy" id="1738132"/>
    <lineage>
        <taxon>Eukaryota</taxon>
        <taxon>Fungi</taxon>
        <taxon>Dikarya</taxon>
        <taxon>Basidiomycota</taxon>
        <taxon>Agaricomycotina</taxon>
        <taxon>Agaricomycetes</taxon>
        <taxon>Agaricomycetidae</taxon>
        <taxon>Agaricales</taxon>
        <taxon>Marasmiineae</taxon>
        <taxon>Mycenaceae</taxon>
        <taxon>Roridomyces</taxon>
    </lineage>
</organism>